<dbReference type="Gene3D" id="3.40.50.2300">
    <property type="match status" value="1"/>
</dbReference>
<dbReference type="EMBL" id="LUTY01002102">
    <property type="protein sequence ID" value="OAD20801.1"/>
    <property type="molecule type" value="Genomic_DNA"/>
</dbReference>
<comment type="catalytic activity">
    <reaction evidence="2">
        <text>O-phospho-L-tyrosyl-[protein] + H2O = L-tyrosyl-[protein] + phosphate</text>
        <dbReference type="Rhea" id="RHEA:10684"/>
        <dbReference type="Rhea" id="RHEA-COMP:10136"/>
        <dbReference type="Rhea" id="RHEA-COMP:20101"/>
        <dbReference type="ChEBI" id="CHEBI:15377"/>
        <dbReference type="ChEBI" id="CHEBI:43474"/>
        <dbReference type="ChEBI" id="CHEBI:46858"/>
        <dbReference type="ChEBI" id="CHEBI:61978"/>
        <dbReference type="EC" id="3.1.3.48"/>
    </reaction>
</comment>
<dbReference type="Pfam" id="PF01451">
    <property type="entry name" value="LMWPc"/>
    <property type="match status" value="1"/>
</dbReference>
<feature type="domain" description="Phosphotyrosine protein phosphatase I" evidence="3">
    <location>
        <begin position="9"/>
        <end position="153"/>
    </location>
</feature>
<name>A0A176RYD7_9GAMM</name>
<protein>
    <recommendedName>
        <fullName evidence="1">protein-tyrosine-phosphatase</fullName>
        <ecNumber evidence="1">3.1.3.48</ecNumber>
    </recommendedName>
</protein>
<dbReference type="InterPro" id="IPR050438">
    <property type="entry name" value="LMW_PTPase"/>
</dbReference>
<evidence type="ECO:0000259" key="3">
    <source>
        <dbReference type="SMART" id="SM00226"/>
    </source>
</evidence>
<dbReference type="AlphaFoldDB" id="A0A176RYD7"/>
<dbReference type="EC" id="3.1.3.48" evidence="1"/>
<organism evidence="4 5">
    <name type="scientific">Candidatus Thiomargarita nelsonii</name>
    <dbReference type="NCBI Taxonomy" id="1003181"/>
    <lineage>
        <taxon>Bacteria</taxon>
        <taxon>Pseudomonadati</taxon>
        <taxon>Pseudomonadota</taxon>
        <taxon>Gammaproteobacteria</taxon>
        <taxon>Thiotrichales</taxon>
        <taxon>Thiotrichaceae</taxon>
        <taxon>Thiomargarita</taxon>
    </lineage>
</organism>
<accession>A0A176RYD7</accession>
<dbReference type="Proteomes" id="UP000076962">
    <property type="component" value="Unassembled WGS sequence"/>
</dbReference>
<dbReference type="InterPro" id="IPR023485">
    <property type="entry name" value="Ptyr_pPase"/>
</dbReference>
<dbReference type="PANTHER" id="PTHR11717:SF31">
    <property type="entry name" value="LOW MOLECULAR WEIGHT PROTEIN-TYROSINE-PHOSPHATASE ETP-RELATED"/>
    <property type="match status" value="1"/>
</dbReference>
<evidence type="ECO:0000256" key="1">
    <source>
        <dbReference type="ARBA" id="ARBA00013064"/>
    </source>
</evidence>
<evidence type="ECO:0000256" key="2">
    <source>
        <dbReference type="ARBA" id="ARBA00051722"/>
    </source>
</evidence>
<dbReference type="PANTHER" id="PTHR11717">
    <property type="entry name" value="LOW MOLECULAR WEIGHT PROTEIN TYROSINE PHOSPHATASE"/>
    <property type="match status" value="1"/>
</dbReference>
<proteinExistence type="predicted"/>
<keyword evidence="5" id="KW-1185">Reference proteome</keyword>
<dbReference type="InterPro" id="IPR036196">
    <property type="entry name" value="Ptyr_pPase_sf"/>
</dbReference>
<evidence type="ECO:0000313" key="4">
    <source>
        <dbReference type="EMBL" id="OAD20801.1"/>
    </source>
</evidence>
<comment type="caution">
    <text evidence="4">The sequence shown here is derived from an EMBL/GenBank/DDBJ whole genome shotgun (WGS) entry which is preliminary data.</text>
</comment>
<sequence length="160" mass="18185">MDIKGDQMFKVILVDTTNTHTSAMAEGILKKKLPNDLKKMIVLRSVGVYAFQGDPCTIEVESSGQEFDVDLKGHEATPLTREMLEEADCIVVMDQVNLKIMQDTVPSKEIVIFSDYQSDETINEIPNPKNHNGAFYRKVWVLLDECADNFIEYLNQKLIK</sequence>
<dbReference type="SMART" id="SM00226">
    <property type="entry name" value="LMWPc"/>
    <property type="match status" value="1"/>
</dbReference>
<dbReference type="GO" id="GO:0004725">
    <property type="term" value="F:protein tyrosine phosphatase activity"/>
    <property type="evidence" value="ECO:0007669"/>
    <property type="project" value="UniProtKB-EC"/>
</dbReference>
<dbReference type="SUPFAM" id="SSF52788">
    <property type="entry name" value="Phosphotyrosine protein phosphatases I"/>
    <property type="match status" value="1"/>
</dbReference>
<gene>
    <name evidence="4" type="ORF">THIOM_003475</name>
</gene>
<reference evidence="4 5" key="1">
    <citation type="submission" date="2016-05" db="EMBL/GenBank/DDBJ databases">
        <title>Single-cell genome of chain-forming Candidatus Thiomargarita nelsonii and comparison to other large sulfur-oxidizing bacteria.</title>
        <authorList>
            <person name="Winkel M."/>
            <person name="Salman V."/>
            <person name="Woyke T."/>
            <person name="Schulz-Vogt H."/>
            <person name="Richter M."/>
            <person name="Flood B."/>
            <person name="Bailey J."/>
            <person name="Amann R."/>
            <person name="Mussmann M."/>
        </authorList>
    </citation>
    <scope>NUCLEOTIDE SEQUENCE [LARGE SCALE GENOMIC DNA]</scope>
    <source>
        <strain evidence="4 5">THI036</strain>
    </source>
</reference>
<evidence type="ECO:0000313" key="5">
    <source>
        <dbReference type="Proteomes" id="UP000076962"/>
    </source>
</evidence>